<feature type="domain" description="PIN" evidence="7">
    <location>
        <begin position="9"/>
        <end position="126"/>
    </location>
</feature>
<evidence type="ECO:0000256" key="2">
    <source>
        <dbReference type="ARBA" id="ARBA00022722"/>
    </source>
</evidence>
<dbReference type="GO" id="GO:0016787">
    <property type="term" value="F:hydrolase activity"/>
    <property type="evidence" value="ECO:0007669"/>
    <property type="project" value="UniProtKB-KW"/>
</dbReference>
<comment type="cofactor">
    <cofactor evidence="1">
        <name>Mg(2+)</name>
        <dbReference type="ChEBI" id="CHEBI:18420"/>
    </cofactor>
</comment>
<evidence type="ECO:0000256" key="3">
    <source>
        <dbReference type="ARBA" id="ARBA00022723"/>
    </source>
</evidence>
<dbReference type="EMBL" id="CAEZVB010000104">
    <property type="protein sequence ID" value="CAB4630673.1"/>
    <property type="molecule type" value="Genomic_DNA"/>
</dbReference>
<dbReference type="InterPro" id="IPR050556">
    <property type="entry name" value="Type_II_TA_system_RNase"/>
</dbReference>
<sequence>MKPRYLHGLLDTSVVVELTDFISSGQLPLESDISSITLAELSVGPLVAKTPQEQSARQSVLQLVEASFDPLPFDETTARVFGRVAAQLRNSGRKTKARAFDALIASVAIQHDLPLFTKNPQDFQDIQDLEVVAINGKF</sequence>
<keyword evidence="4" id="KW-0378">Hydrolase</keyword>
<evidence type="ECO:0000256" key="5">
    <source>
        <dbReference type="ARBA" id="ARBA00022842"/>
    </source>
</evidence>
<gene>
    <name evidence="8" type="ORF">UFOPK1908_01440</name>
</gene>
<evidence type="ECO:0000259" key="7">
    <source>
        <dbReference type="Pfam" id="PF01850"/>
    </source>
</evidence>
<dbReference type="Gene3D" id="3.40.50.1010">
    <property type="entry name" value="5'-nuclease"/>
    <property type="match status" value="1"/>
</dbReference>
<dbReference type="SUPFAM" id="SSF88723">
    <property type="entry name" value="PIN domain-like"/>
    <property type="match status" value="1"/>
</dbReference>
<dbReference type="InterPro" id="IPR029060">
    <property type="entry name" value="PIN-like_dom_sf"/>
</dbReference>
<comment type="similarity">
    <text evidence="6">Belongs to the PINc/VapC protein family.</text>
</comment>
<accession>A0A6J6J2F3</accession>
<name>A0A6J6J2F3_9ZZZZ</name>
<protein>
    <submittedName>
        <fullName evidence="8">Unannotated protein</fullName>
    </submittedName>
</protein>
<dbReference type="CDD" id="cd18732">
    <property type="entry name" value="PIN_MtVapC4-C5_like"/>
    <property type="match status" value="1"/>
</dbReference>
<organism evidence="8">
    <name type="scientific">freshwater metagenome</name>
    <dbReference type="NCBI Taxonomy" id="449393"/>
    <lineage>
        <taxon>unclassified sequences</taxon>
        <taxon>metagenomes</taxon>
        <taxon>ecological metagenomes</taxon>
    </lineage>
</organism>
<dbReference type="Pfam" id="PF01850">
    <property type="entry name" value="PIN"/>
    <property type="match status" value="1"/>
</dbReference>
<evidence type="ECO:0000256" key="4">
    <source>
        <dbReference type="ARBA" id="ARBA00022801"/>
    </source>
</evidence>
<evidence type="ECO:0000313" key="8">
    <source>
        <dbReference type="EMBL" id="CAB4630673.1"/>
    </source>
</evidence>
<evidence type="ECO:0000256" key="6">
    <source>
        <dbReference type="ARBA" id="ARBA00038093"/>
    </source>
</evidence>
<proteinExistence type="inferred from homology"/>
<reference evidence="8" key="1">
    <citation type="submission" date="2020-05" db="EMBL/GenBank/DDBJ databases">
        <authorList>
            <person name="Chiriac C."/>
            <person name="Salcher M."/>
            <person name="Ghai R."/>
            <person name="Kavagutti S V."/>
        </authorList>
    </citation>
    <scope>NUCLEOTIDE SEQUENCE</scope>
</reference>
<dbReference type="AlphaFoldDB" id="A0A6J6J2F3"/>
<dbReference type="PANTHER" id="PTHR33653:SF1">
    <property type="entry name" value="RIBONUCLEASE VAPC2"/>
    <property type="match status" value="1"/>
</dbReference>
<keyword evidence="5" id="KW-0460">Magnesium</keyword>
<keyword evidence="3" id="KW-0479">Metal-binding</keyword>
<dbReference type="InterPro" id="IPR002716">
    <property type="entry name" value="PIN_dom"/>
</dbReference>
<evidence type="ECO:0000256" key="1">
    <source>
        <dbReference type="ARBA" id="ARBA00001946"/>
    </source>
</evidence>
<dbReference type="PANTHER" id="PTHR33653">
    <property type="entry name" value="RIBONUCLEASE VAPC2"/>
    <property type="match status" value="1"/>
</dbReference>
<keyword evidence="2" id="KW-0540">Nuclease</keyword>
<dbReference type="GO" id="GO:0004518">
    <property type="term" value="F:nuclease activity"/>
    <property type="evidence" value="ECO:0007669"/>
    <property type="project" value="UniProtKB-KW"/>
</dbReference>
<dbReference type="GO" id="GO:0046872">
    <property type="term" value="F:metal ion binding"/>
    <property type="evidence" value="ECO:0007669"/>
    <property type="project" value="UniProtKB-KW"/>
</dbReference>